<dbReference type="Proteomes" id="UP000013520">
    <property type="component" value="Chromosome"/>
</dbReference>
<dbReference type="AlphaFoldDB" id="R4KMP1"/>
<dbReference type="RefSeq" id="WP_006522205.1">
    <property type="nucleotide sequence ID" value="NC_021184.1"/>
</dbReference>
<reference evidence="4 5" key="1">
    <citation type="submission" date="2012-01" db="EMBL/GenBank/DDBJ databases">
        <title>Complete sequence of Desulfotomaculum gibsoniae DSM 7213.</title>
        <authorList>
            <consortium name="US DOE Joint Genome Institute"/>
            <person name="Lucas S."/>
            <person name="Han J."/>
            <person name="Lapidus A."/>
            <person name="Cheng J.-F."/>
            <person name="Goodwin L."/>
            <person name="Pitluck S."/>
            <person name="Peters L."/>
            <person name="Ovchinnikova G."/>
            <person name="Teshima H."/>
            <person name="Detter J.C."/>
            <person name="Han C."/>
            <person name="Tapia R."/>
            <person name="Land M."/>
            <person name="Hauser L."/>
            <person name="Kyrpides N."/>
            <person name="Ivanova N."/>
            <person name="Pagani I."/>
            <person name="Parshina S."/>
            <person name="Plugge C."/>
            <person name="Muyzer G."/>
            <person name="Kuever J."/>
            <person name="Ivanova A."/>
            <person name="Nazina T."/>
            <person name="Klenk H.-P."/>
            <person name="Brambilla E."/>
            <person name="Spring S."/>
            <person name="Stams A.F."/>
            <person name="Woyke T."/>
        </authorList>
    </citation>
    <scope>NUCLEOTIDE SEQUENCE [LARGE SCALE GENOMIC DNA]</scope>
    <source>
        <strain evidence="4 5">DSM 7213</strain>
    </source>
</reference>
<dbReference type="STRING" id="767817.Desgi_4728"/>
<dbReference type="InterPro" id="IPR001296">
    <property type="entry name" value="Glyco_trans_1"/>
</dbReference>
<dbReference type="EMBL" id="CP003273">
    <property type="protein sequence ID" value="AGL03949.1"/>
    <property type="molecule type" value="Genomic_DNA"/>
</dbReference>
<sequence length="368" mass="41839">MSCLHSCDDVRVSVKQAASLAIKYDVQLHAVGNFKFTEKNGVKLYGLPKYQKIYLRPINWCRLLVRALKAKASIYHFHDPELIPVGLVLRILGRRVIYDVHEDYPDAIMHKAWIPVWARKLTSKVFNFVEKRSASKFNAVVLAELGYQDSFKNVKTIKQDILNYPVYSVNAVERSLDNQGPINLIYAGSISEIRGAVQMVEALHILRSEAINVHLYLVGPINQPSLQVKLGKLADEYGLHDHITMTGLVSHDRVYEYYRFAHIGLGLLHPVDNFLKSLATKIFEYMAIGLPMVVSDFPNWKQLLTEVKVGVTANPLDPPDIAAKIKYLIDHPQIRIGMGEAGRKAYEEKFNWLTEEKKLLGLYEKLLG</sequence>
<dbReference type="HOGENOM" id="CLU_009583_36_1_9"/>
<evidence type="ECO:0000313" key="4">
    <source>
        <dbReference type="EMBL" id="AGL03949.1"/>
    </source>
</evidence>
<keyword evidence="5" id="KW-1185">Reference proteome</keyword>
<evidence type="ECO:0000256" key="1">
    <source>
        <dbReference type="ARBA" id="ARBA00022676"/>
    </source>
</evidence>
<organism evidence="4 5">
    <name type="scientific">Desulfoscipio gibsoniae DSM 7213</name>
    <dbReference type="NCBI Taxonomy" id="767817"/>
    <lineage>
        <taxon>Bacteria</taxon>
        <taxon>Bacillati</taxon>
        <taxon>Bacillota</taxon>
        <taxon>Clostridia</taxon>
        <taxon>Eubacteriales</taxon>
        <taxon>Desulfallaceae</taxon>
        <taxon>Desulfoscipio</taxon>
    </lineage>
</organism>
<evidence type="ECO:0000313" key="5">
    <source>
        <dbReference type="Proteomes" id="UP000013520"/>
    </source>
</evidence>
<dbReference type="PANTHER" id="PTHR12526">
    <property type="entry name" value="GLYCOSYLTRANSFERASE"/>
    <property type="match status" value="1"/>
</dbReference>
<name>R4KMP1_9FIRM</name>
<keyword evidence="1" id="KW-0328">Glycosyltransferase</keyword>
<dbReference type="Gene3D" id="3.40.50.2000">
    <property type="entry name" value="Glycogen Phosphorylase B"/>
    <property type="match status" value="1"/>
</dbReference>
<dbReference type="PANTHER" id="PTHR12526:SF629">
    <property type="entry name" value="TEICHURONIC ACID BIOSYNTHESIS GLYCOSYLTRANSFERASE TUAH-RELATED"/>
    <property type="match status" value="1"/>
</dbReference>
<accession>R4KMP1</accession>
<evidence type="ECO:0000259" key="3">
    <source>
        <dbReference type="Pfam" id="PF00534"/>
    </source>
</evidence>
<proteinExistence type="predicted"/>
<evidence type="ECO:0000256" key="2">
    <source>
        <dbReference type="ARBA" id="ARBA00022679"/>
    </source>
</evidence>
<dbReference type="KEGG" id="dgi:Desgi_4728"/>
<dbReference type="eggNOG" id="COG0438">
    <property type="taxonomic scope" value="Bacteria"/>
</dbReference>
<gene>
    <name evidence="4" type="ORF">Desgi_4728</name>
</gene>
<dbReference type="OrthoDB" id="9813214at2"/>
<keyword evidence="2 4" id="KW-0808">Transferase</keyword>
<feature type="domain" description="Glycosyl transferase family 1" evidence="3">
    <location>
        <begin position="177"/>
        <end position="344"/>
    </location>
</feature>
<dbReference type="SUPFAM" id="SSF53756">
    <property type="entry name" value="UDP-Glycosyltransferase/glycogen phosphorylase"/>
    <property type="match status" value="1"/>
</dbReference>
<dbReference type="GO" id="GO:0016757">
    <property type="term" value="F:glycosyltransferase activity"/>
    <property type="evidence" value="ECO:0007669"/>
    <property type="project" value="UniProtKB-KW"/>
</dbReference>
<dbReference type="Pfam" id="PF00534">
    <property type="entry name" value="Glycos_transf_1"/>
    <property type="match status" value="1"/>
</dbReference>
<protein>
    <submittedName>
        <fullName evidence="4">Glycosyltransferase</fullName>
    </submittedName>
</protein>